<dbReference type="AlphaFoldDB" id="A0A1B7NTJ3"/>
<dbReference type="PANTHER" id="PTHR23389:SF3">
    <property type="entry name" value="CHROMOSOME TRANSMISSION FIDELITY PROTEIN 18 HOMOLOG"/>
    <property type="match status" value="1"/>
</dbReference>
<dbReference type="InterPro" id="IPR003959">
    <property type="entry name" value="ATPase_AAA_core"/>
</dbReference>
<dbReference type="GO" id="GO:0003677">
    <property type="term" value="F:DNA binding"/>
    <property type="evidence" value="ECO:0007669"/>
    <property type="project" value="TreeGrafter"/>
</dbReference>
<dbReference type="InterPro" id="IPR003593">
    <property type="entry name" value="AAA+_ATPase"/>
</dbReference>
<dbReference type="SMART" id="SM00382">
    <property type="entry name" value="AAA"/>
    <property type="match status" value="1"/>
</dbReference>
<dbReference type="PANTHER" id="PTHR23389">
    <property type="entry name" value="CHROMOSOME TRANSMISSION FIDELITY FACTOR 18"/>
    <property type="match status" value="1"/>
</dbReference>
<name>A0A1B7NTJ3_9EURO</name>
<dbReference type="GO" id="GO:0016887">
    <property type="term" value="F:ATP hydrolysis activity"/>
    <property type="evidence" value="ECO:0007669"/>
    <property type="project" value="InterPro"/>
</dbReference>
<dbReference type="CDD" id="cd00009">
    <property type="entry name" value="AAA"/>
    <property type="match status" value="1"/>
</dbReference>
<feature type="region of interest" description="Disordered" evidence="1">
    <location>
        <begin position="697"/>
        <end position="716"/>
    </location>
</feature>
<feature type="domain" description="AAA+ ATPase" evidence="2">
    <location>
        <begin position="291"/>
        <end position="459"/>
    </location>
</feature>
<accession>A0A1B7NTJ3</accession>
<sequence>MHNTAISANLLSDTLIPTSSPSFDMDIPSPSGKKPPSGLVEGSPTDQGKRKADATLTAVSPKRLKRIGPFLDEDDDEHDVYPFAGINADSVALNKSYNTPLSNTALDANTSHPNTPSGPSTSNGNADTSIFIFPTRMETNSNEPVTIRTCSGKVVNIRKRTRTAPVSYEQTIAERSSTVAGRAKKSYYGIDIHQLLDDIVIEDAEGNSRPSRLSTHQPSIEVEDAPQPSKGSSIMWTEKYRARKFKDLIGDERTHRSVLRWLKGWDSIVFPGLAKLKPKNSVANDFEELAHRKVLLLTGPPGLGKTTLAHVCAKQAGYEVLEINASDERSRDVVKGRIKDAVGTENVKGVTVAASGKRIRKPGKPICVVVDEVDGVVSGSGGGGEGGFMKALIDLVMLDQRNSNKASESNSTYKRGSRKGDKFRLLRPLILICNDVYHPSLRPLRASSIAEVIHVRQASLDKVVLRMKTVFEREGIPCDGDGVRRLCEASWGLTSSRDRRTNSRGVGEGDIRGVLVAGEWIAHKLRATSLTTDVRLTRKWVEQHVLNDSIRDGSSARGLGRGGTKDIVERVFLDGAGFPNAPVSSQTFQDPFFGGDARLPVGVSDIRKRHAVNRLREMVDAAGEYDRCILECFATYPTKTYQDDTILSKPNAAYEWLHFHDMISSKVYTNQDWELNPYLSQSVIAFHHLFSSSNRQNWDGDKTHLDNEDDEDAHPFSGPKADFAAFEAQKQNRAIITEFQSTFSPPVLRTFRSTESIIIDLIPNLIRMLAPEIKPVVVGGSGGQRGVASVRKEAERALVRSAVRVMSGIGVKFENTRVENETGVHNGWVYRMEPPLDTLTMFSKLKGSGSSAPVRYAVRQVLQQEYEKEIIRQRSQAGQAKLNGPKLDHPSPDSHKNSKKINGPDILNQPNFSSRINGVKRDFFGRVIVNEARPSSRGAGNGTTTSSVKGMMKPPEQKKAWVSFHEGYSNAVRKRVTLSELLSGL</sequence>
<reference evidence="3 4" key="1">
    <citation type="submission" date="2015-07" db="EMBL/GenBank/DDBJ databases">
        <title>Emmonsia species relationships and genome sequence.</title>
        <authorList>
            <person name="Cuomo C.A."/>
            <person name="Schwartz I.S."/>
            <person name="Kenyon C."/>
            <person name="de Hoog G.S."/>
            <person name="Govender N.P."/>
            <person name="Botha A."/>
            <person name="Moreno L."/>
            <person name="de Vries M."/>
            <person name="Munoz J.F."/>
            <person name="Stielow J.B."/>
        </authorList>
    </citation>
    <scope>NUCLEOTIDE SEQUENCE [LARGE SCALE GENOMIC DNA]</scope>
    <source>
        <strain evidence="3 4">CBS 136260</strain>
    </source>
</reference>
<dbReference type="SUPFAM" id="SSF52540">
    <property type="entry name" value="P-loop containing nucleoside triphosphate hydrolases"/>
    <property type="match status" value="1"/>
</dbReference>
<feature type="region of interest" description="Disordered" evidence="1">
    <location>
        <begin position="873"/>
        <end position="912"/>
    </location>
</feature>
<feature type="compositionally biased region" description="Basic and acidic residues" evidence="1">
    <location>
        <begin position="886"/>
        <end position="896"/>
    </location>
</feature>
<feature type="region of interest" description="Disordered" evidence="1">
    <location>
        <begin position="933"/>
        <end position="952"/>
    </location>
</feature>
<proteinExistence type="predicted"/>
<evidence type="ECO:0000259" key="2">
    <source>
        <dbReference type="SMART" id="SM00382"/>
    </source>
</evidence>
<comment type="caution">
    <text evidence="3">The sequence shown here is derived from an EMBL/GenBank/DDBJ whole genome shotgun (WGS) entry which is preliminary data.</text>
</comment>
<feature type="region of interest" description="Disordered" evidence="1">
    <location>
        <begin position="207"/>
        <end position="233"/>
    </location>
</feature>
<dbReference type="GO" id="GO:0005634">
    <property type="term" value="C:nucleus"/>
    <property type="evidence" value="ECO:0007669"/>
    <property type="project" value="TreeGrafter"/>
</dbReference>
<dbReference type="OrthoDB" id="2195431at2759"/>
<feature type="region of interest" description="Disordered" evidence="1">
    <location>
        <begin position="17"/>
        <end position="54"/>
    </location>
</feature>
<dbReference type="InterPro" id="IPR027417">
    <property type="entry name" value="P-loop_NTPase"/>
</dbReference>
<evidence type="ECO:0000313" key="4">
    <source>
        <dbReference type="Proteomes" id="UP000091918"/>
    </source>
</evidence>
<protein>
    <recommendedName>
        <fullName evidence="2">AAA+ ATPase domain-containing protein</fullName>
    </recommendedName>
</protein>
<gene>
    <name evidence="3" type="ORF">ACJ72_05617</name>
</gene>
<dbReference type="Gene3D" id="3.40.50.300">
    <property type="entry name" value="P-loop containing nucleotide triphosphate hydrolases"/>
    <property type="match status" value="1"/>
</dbReference>
<evidence type="ECO:0000256" key="1">
    <source>
        <dbReference type="SAM" id="MobiDB-lite"/>
    </source>
</evidence>
<organism evidence="3 4">
    <name type="scientific">Emergomyces africanus</name>
    <dbReference type="NCBI Taxonomy" id="1955775"/>
    <lineage>
        <taxon>Eukaryota</taxon>
        <taxon>Fungi</taxon>
        <taxon>Dikarya</taxon>
        <taxon>Ascomycota</taxon>
        <taxon>Pezizomycotina</taxon>
        <taxon>Eurotiomycetes</taxon>
        <taxon>Eurotiomycetidae</taxon>
        <taxon>Onygenales</taxon>
        <taxon>Ajellomycetaceae</taxon>
        <taxon>Emergomyces</taxon>
    </lineage>
</organism>
<feature type="compositionally biased region" description="Polar residues" evidence="1">
    <location>
        <begin position="208"/>
        <end position="218"/>
    </location>
</feature>
<dbReference type="Proteomes" id="UP000091918">
    <property type="component" value="Unassembled WGS sequence"/>
</dbReference>
<dbReference type="EMBL" id="LGUA01000809">
    <property type="protein sequence ID" value="OAX80060.1"/>
    <property type="molecule type" value="Genomic_DNA"/>
</dbReference>
<dbReference type="Pfam" id="PF00004">
    <property type="entry name" value="AAA"/>
    <property type="match status" value="1"/>
</dbReference>
<dbReference type="STRING" id="1658172.A0A1B7NTJ3"/>
<evidence type="ECO:0000313" key="3">
    <source>
        <dbReference type="EMBL" id="OAX80060.1"/>
    </source>
</evidence>
<dbReference type="GO" id="GO:0005524">
    <property type="term" value="F:ATP binding"/>
    <property type="evidence" value="ECO:0007669"/>
    <property type="project" value="InterPro"/>
</dbReference>
<keyword evidence="4" id="KW-1185">Reference proteome</keyword>
<feature type="region of interest" description="Disordered" evidence="1">
    <location>
        <begin position="104"/>
        <end position="127"/>
    </location>
</feature>
<feature type="compositionally biased region" description="Low complexity" evidence="1">
    <location>
        <begin position="28"/>
        <end position="38"/>
    </location>
</feature>